<evidence type="ECO:0000256" key="2">
    <source>
        <dbReference type="ARBA" id="ARBA00023015"/>
    </source>
</evidence>
<dbReference type="PROSITE" id="PS51821">
    <property type="entry name" value="VELVET"/>
    <property type="match status" value="1"/>
</dbReference>
<feature type="domain" description="Velvet" evidence="5">
    <location>
        <begin position="1"/>
        <end position="151"/>
    </location>
</feature>
<keyword evidence="2" id="KW-0805">Transcription regulation</keyword>
<comment type="caution">
    <text evidence="6">The sequence shown here is derived from an EMBL/GenBank/DDBJ whole genome shotgun (WGS) entry which is preliminary data.</text>
</comment>
<dbReference type="InterPro" id="IPR038491">
    <property type="entry name" value="Velvet_dom_sf"/>
</dbReference>
<reference evidence="6" key="1">
    <citation type="submission" date="2023-03" db="EMBL/GenBank/DDBJ databases">
        <title>Massive genome expansion in bonnet fungi (Mycena s.s.) driven by repeated elements and novel gene families across ecological guilds.</title>
        <authorList>
            <consortium name="Lawrence Berkeley National Laboratory"/>
            <person name="Harder C.B."/>
            <person name="Miyauchi S."/>
            <person name="Viragh M."/>
            <person name="Kuo A."/>
            <person name="Thoen E."/>
            <person name="Andreopoulos B."/>
            <person name="Lu D."/>
            <person name="Skrede I."/>
            <person name="Drula E."/>
            <person name="Henrissat B."/>
            <person name="Morin E."/>
            <person name="Kohler A."/>
            <person name="Barry K."/>
            <person name="LaButti K."/>
            <person name="Morin E."/>
            <person name="Salamov A."/>
            <person name="Lipzen A."/>
            <person name="Mereny Z."/>
            <person name="Hegedus B."/>
            <person name="Baldrian P."/>
            <person name="Stursova M."/>
            <person name="Weitz H."/>
            <person name="Taylor A."/>
            <person name="Grigoriev I.V."/>
            <person name="Nagy L.G."/>
            <person name="Martin F."/>
            <person name="Kauserud H."/>
        </authorList>
    </citation>
    <scope>NUCLEOTIDE SEQUENCE</scope>
    <source>
        <strain evidence="6">9144</strain>
    </source>
</reference>
<dbReference type="GO" id="GO:0005634">
    <property type="term" value="C:nucleus"/>
    <property type="evidence" value="ECO:0007669"/>
    <property type="project" value="UniProtKB-SubCell"/>
</dbReference>
<evidence type="ECO:0000259" key="5">
    <source>
        <dbReference type="PROSITE" id="PS51821"/>
    </source>
</evidence>
<evidence type="ECO:0000313" key="6">
    <source>
        <dbReference type="EMBL" id="KAJ7222289.1"/>
    </source>
</evidence>
<keyword evidence="4" id="KW-0539">Nucleus</keyword>
<evidence type="ECO:0000256" key="4">
    <source>
        <dbReference type="ARBA" id="ARBA00023242"/>
    </source>
</evidence>
<name>A0AAD6VU76_9AGAR</name>
<evidence type="ECO:0000256" key="3">
    <source>
        <dbReference type="ARBA" id="ARBA00023163"/>
    </source>
</evidence>
<dbReference type="Proteomes" id="UP001219525">
    <property type="component" value="Unassembled WGS sequence"/>
</dbReference>
<dbReference type="Gene3D" id="2.60.40.3960">
    <property type="entry name" value="Velvet domain"/>
    <property type="match status" value="1"/>
</dbReference>
<dbReference type="InterPro" id="IPR021740">
    <property type="entry name" value="Velvet"/>
</dbReference>
<evidence type="ECO:0000256" key="1">
    <source>
        <dbReference type="ARBA" id="ARBA00004123"/>
    </source>
</evidence>
<sequence>MEEVKEYESIPLAGLICMVDLFEVPRPIDPSASNRPPPDVENVLTERSKCTTSLFGTTFVEARAVTMPGDGKKRLLFTFNDLAVRSEGKFVLRYRFFDIFSRPAGYPCPAVLAEHYGGPFIVCSTKTAPALKESTELTLILGRHGVPVNIRKAPRPSRRKLKP</sequence>
<evidence type="ECO:0000313" key="7">
    <source>
        <dbReference type="Proteomes" id="UP001219525"/>
    </source>
</evidence>
<protein>
    <submittedName>
        <fullName evidence="6">Velvet factor</fullName>
    </submittedName>
</protein>
<comment type="subcellular location">
    <subcellularLocation>
        <location evidence="1">Nucleus</location>
    </subcellularLocation>
</comment>
<proteinExistence type="predicted"/>
<gene>
    <name evidence="6" type="ORF">GGX14DRAFT_491970</name>
</gene>
<dbReference type="PANTHER" id="PTHR33572:SF3">
    <property type="entry name" value="VELVET COMPLEX SUBUNIT B"/>
    <property type="match status" value="1"/>
</dbReference>
<dbReference type="EMBL" id="JARJCW010000007">
    <property type="protein sequence ID" value="KAJ7222289.1"/>
    <property type="molecule type" value="Genomic_DNA"/>
</dbReference>
<accession>A0AAD6VU76</accession>
<keyword evidence="3" id="KW-0804">Transcription</keyword>
<dbReference type="AlphaFoldDB" id="A0AAD6VU76"/>
<dbReference type="Pfam" id="PF11754">
    <property type="entry name" value="Velvet"/>
    <property type="match status" value="1"/>
</dbReference>
<dbReference type="PANTHER" id="PTHR33572">
    <property type="entry name" value="SPORE DEVELOPMENT REGULATOR VOSA"/>
    <property type="match status" value="1"/>
</dbReference>
<dbReference type="InterPro" id="IPR037525">
    <property type="entry name" value="Velvet_dom"/>
</dbReference>
<keyword evidence="7" id="KW-1185">Reference proteome</keyword>
<organism evidence="6 7">
    <name type="scientific">Mycena pura</name>
    <dbReference type="NCBI Taxonomy" id="153505"/>
    <lineage>
        <taxon>Eukaryota</taxon>
        <taxon>Fungi</taxon>
        <taxon>Dikarya</taxon>
        <taxon>Basidiomycota</taxon>
        <taxon>Agaricomycotina</taxon>
        <taxon>Agaricomycetes</taxon>
        <taxon>Agaricomycetidae</taxon>
        <taxon>Agaricales</taxon>
        <taxon>Marasmiineae</taxon>
        <taxon>Mycenaceae</taxon>
        <taxon>Mycena</taxon>
    </lineage>
</organism>